<dbReference type="InterPro" id="IPR012393">
    <property type="entry name" value="Tricorn_protease"/>
</dbReference>
<comment type="caution">
    <text evidence="12">The sequence shown here is derived from an EMBL/GenBank/DDBJ whole genome shotgun (WGS) entry which is preliminary data.</text>
</comment>
<accession>A0A916YQ21</accession>
<dbReference type="EC" id="3.4.21.-" evidence="7"/>
<dbReference type="Pfam" id="PF14684">
    <property type="entry name" value="Tricorn_C1"/>
    <property type="match status" value="1"/>
</dbReference>
<dbReference type="Gene3D" id="2.30.42.10">
    <property type="match status" value="1"/>
</dbReference>
<dbReference type="Pfam" id="PF03572">
    <property type="entry name" value="Peptidase_S41"/>
    <property type="match status" value="1"/>
</dbReference>
<feature type="chain" id="PRO_5036712537" description="Tricorn protease homolog" evidence="10">
    <location>
        <begin position="21"/>
        <end position="1047"/>
    </location>
</feature>
<dbReference type="PANTHER" id="PTHR43253">
    <property type="entry name" value="TRICORN PROTEASE HOMOLOG 2-RELATED"/>
    <property type="match status" value="1"/>
</dbReference>
<reference evidence="12" key="2">
    <citation type="submission" date="2020-09" db="EMBL/GenBank/DDBJ databases">
        <authorList>
            <person name="Sun Q."/>
            <person name="Zhou Y."/>
        </authorList>
    </citation>
    <scope>NUCLEOTIDE SEQUENCE</scope>
    <source>
        <strain evidence="12">CGMCC 1.15958</strain>
    </source>
</reference>
<feature type="active site" description="Charge relay system" evidence="8">
    <location>
        <position position="738"/>
    </location>
</feature>
<evidence type="ECO:0000256" key="4">
    <source>
        <dbReference type="ARBA" id="ARBA00022670"/>
    </source>
</evidence>
<sequence>MKKAILLLLVWVSFSHKISAQTNDLYFASYPSISPDAKTVVFCYEGDIWKADLASKIATRLTAMTGNETRPRISPDGKWVAFSGVQYGNNDVYVMPLEGGNIRQLTYHDAADLVESWSWDSQSIYLTSSAYNGGTTYKIGLNGGTPTRIFKHFFNRVHNVAEHPSSGELFFNDTWESDNQAYRKGYKGEFNPDIQSYNLKTKAYKRYTEYNGKDFWASIDRSGKIYFVSDEANGEYNLYTFEGNKKTALTTFKESVKRPQVSANGEKVVFEKDYQLFLYDVSNKKTQALQLTLNRNFTLPKAQDFNVKGSIVEFDVAPDGKKMAFSSRGQLFVSDLEGKFLKQLNTRADGRVLEVKWLADSKTLVFNQTVNGYQNWFSIVADGKGAEKQLTNDLKNNRDLTLNKDRTLGVFLSGRDEIKTIDLKAFTTKTIAKEEIWGFQNSKPYISPNDEYVVFMAKKNFEGELFLHNLVKNETINLTNTGITEETPYWSPDGKYLYFASNRTKASYPFGLDKERIYRLPLSKIEAPFKSDKFNDLFKPAEKKADDKAKADSTKAKKIEPMVIDMEGLMERMEAVSPSNGAADSPIVFQKDTKTFVIYPSDHIDGKNNLYKTTIEPFTPNKTEKIEGADASTTNIVQADGKYYALINGTICKLNLDGNKVDKVDVSFTFRKDFANEFKQMFYETWANVEENFYNETFNNVNWVAIKKKYEAFLPYINTRADFRTMQNDMLGELNASHTGFSSNGAEESIFYKTTTMATGIIFEEENPYKVKYIVRKSAADKTGKGILAGDVLTKVNGESIDTKQNRDFYFQKPSMDDEIELTFARKDSSFAVKIHPQSSGALVSNLYDEWIQWNQNYIDQKSKKRIAYAHMRNMGNEELEKFLIDMTSEAYNREGLIFDLRYNTGGNVHDLVLNFLAQKPYLKWKYREGQFTIQPNFAPAAKPLVLLINEQSLSDAEMTAVGFKQLQLGKIIGTETYRWIIFTSGKGLVDGSFYRLPAWGCYTLDGQNIEREGVKPDIYIKQTFKDRLEDKDPQLDKAIEEILKGL</sequence>
<comment type="subcellular location">
    <subcellularLocation>
        <location evidence="1 7">Cytoplasm</location>
    </subcellularLocation>
</comment>
<evidence type="ECO:0000256" key="9">
    <source>
        <dbReference type="PIRSR" id="PIRSR036421-3"/>
    </source>
</evidence>
<evidence type="ECO:0000259" key="11">
    <source>
        <dbReference type="SMART" id="SM00245"/>
    </source>
</evidence>
<dbReference type="SUPFAM" id="SSF50156">
    <property type="entry name" value="PDZ domain-like"/>
    <property type="match status" value="1"/>
</dbReference>
<dbReference type="GO" id="GO:0008236">
    <property type="term" value="F:serine-type peptidase activity"/>
    <property type="evidence" value="ECO:0007669"/>
    <property type="project" value="UniProtKB-UniRule"/>
</dbReference>
<evidence type="ECO:0000313" key="12">
    <source>
        <dbReference type="EMBL" id="GGD54571.1"/>
    </source>
</evidence>
<dbReference type="Proteomes" id="UP000609064">
    <property type="component" value="Unassembled WGS sequence"/>
</dbReference>
<protein>
    <recommendedName>
        <fullName evidence="7">Tricorn protease homolog</fullName>
        <ecNumber evidence="7">3.4.21.-</ecNumber>
    </recommendedName>
</protein>
<comment type="similarity">
    <text evidence="2 7">Belongs to the peptidase S41B family.</text>
</comment>
<evidence type="ECO:0000256" key="1">
    <source>
        <dbReference type="ARBA" id="ARBA00004496"/>
    </source>
</evidence>
<feature type="active site" description="Nucleophile" evidence="8">
    <location>
        <position position="955"/>
    </location>
</feature>
<dbReference type="SMART" id="SM00245">
    <property type="entry name" value="TSPc"/>
    <property type="match status" value="1"/>
</dbReference>
<dbReference type="AlphaFoldDB" id="A0A916YQ21"/>
<dbReference type="PIRSF" id="PIRSF036421">
    <property type="entry name" value="Tricorn_protease"/>
    <property type="match status" value="1"/>
</dbReference>
<keyword evidence="5 7" id="KW-0378">Hydrolase</keyword>
<dbReference type="Pfam" id="PF26549">
    <property type="entry name" value="Tricorn_N"/>
    <property type="match status" value="1"/>
</dbReference>
<dbReference type="InterPro" id="IPR028204">
    <property type="entry name" value="Tricorn_C1"/>
</dbReference>
<dbReference type="SUPFAM" id="SSF69304">
    <property type="entry name" value="Tricorn protease N-terminal domain"/>
    <property type="match status" value="1"/>
</dbReference>
<dbReference type="EMBL" id="BMKK01000003">
    <property type="protein sequence ID" value="GGD54571.1"/>
    <property type="molecule type" value="Genomic_DNA"/>
</dbReference>
<dbReference type="InterPro" id="IPR015943">
    <property type="entry name" value="WD40/YVTN_repeat-like_dom_sf"/>
</dbReference>
<evidence type="ECO:0000256" key="6">
    <source>
        <dbReference type="ARBA" id="ARBA00022825"/>
    </source>
</evidence>
<evidence type="ECO:0000256" key="7">
    <source>
        <dbReference type="PIRNR" id="PIRNR036421"/>
    </source>
</evidence>
<dbReference type="PANTHER" id="PTHR43253:SF1">
    <property type="entry name" value="TRICORN PROTEASE HOMOLOG 2-RELATED"/>
    <property type="match status" value="1"/>
</dbReference>
<dbReference type="Pfam" id="PF26550">
    <property type="entry name" value="Tricorn_2nd"/>
    <property type="match status" value="1"/>
</dbReference>
<dbReference type="Gene3D" id="2.120.10.60">
    <property type="entry name" value="Tricorn protease N-terminal domain"/>
    <property type="match status" value="1"/>
</dbReference>
<dbReference type="SUPFAM" id="SSF52096">
    <property type="entry name" value="ClpP/crotonase"/>
    <property type="match status" value="1"/>
</dbReference>
<feature type="domain" description="Tail specific protease" evidence="11">
    <location>
        <begin position="840"/>
        <end position="1022"/>
    </location>
</feature>
<organism evidence="12 13">
    <name type="scientific">Emticicia aquatilis</name>
    <dbReference type="NCBI Taxonomy" id="1537369"/>
    <lineage>
        <taxon>Bacteria</taxon>
        <taxon>Pseudomonadati</taxon>
        <taxon>Bacteroidota</taxon>
        <taxon>Cytophagia</taxon>
        <taxon>Cytophagales</taxon>
        <taxon>Leadbetterellaceae</taxon>
        <taxon>Emticicia</taxon>
    </lineage>
</organism>
<evidence type="ECO:0000256" key="8">
    <source>
        <dbReference type="PIRSR" id="PIRSR036421-1"/>
    </source>
</evidence>
<dbReference type="InterPro" id="IPR005151">
    <property type="entry name" value="Tail-specific_protease"/>
</dbReference>
<feature type="active site" description="Charge relay system" evidence="8">
    <location>
        <position position="1011"/>
    </location>
</feature>
<dbReference type="InterPro" id="IPR029045">
    <property type="entry name" value="ClpP/crotonase-like_dom_sf"/>
</dbReference>
<dbReference type="Gene3D" id="2.130.10.10">
    <property type="entry name" value="YVTN repeat-like/Quinoprotein amine dehydrogenase"/>
    <property type="match status" value="1"/>
</dbReference>
<evidence type="ECO:0000256" key="5">
    <source>
        <dbReference type="ARBA" id="ARBA00022801"/>
    </source>
</evidence>
<evidence type="ECO:0000313" key="13">
    <source>
        <dbReference type="Proteomes" id="UP000609064"/>
    </source>
</evidence>
<keyword evidence="4 7" id="KW-0645">Protease</keyword>
<dbReference type="SUPFAM" id="SSF82171">
    <property type="entry name" value="DPP6 N-terminal domain-like"/>
    <property type="match status" value="1"/>
</dbReference>
<dbReference type="CDD" id="cd07562">
    <property type="entry name" value="Peptidase_S41_TRI"/>
    <property type="match status" value="1"/>
</dbReference>
<dbReference type="Gene3D" id="3.90.226.10">
    <property type="entry name" value="2-enoyl-CoA Hydratase, Chain A, domain 1"/>
    <property type="match status" value="1"/>
</dbReference>
<evidence type="ECO:0000256" key="3">
    <source>
        <dbReference type="ARBA" id="ARBA00022490"/>
    </source>
</evidence>
<keyword evidence="13" id="KW-1185">Reference proteome</keyword>
<proteinExistence type="inferred from homology"/>
<dbReference type="RefSeq" id="WP_188765768.1">
    <property type="nucleotide sequence ID" value="NZ_BMKK01000003.1"/>
</dbReference>
<keyword evidence="3 7" id="KW-0963">Cytoplasm</keyword>
<gene>
    <name evidence="12" type="ORF">GCM10011514_18390</name>
</gene>
<feature type="signal peptide" evidence="10">
    <location>
        <begin position="1"/>
        <end position="20"/>
    </location>
</feature>
<dbReference type="InterPro" id="IPR036034">
    <property type="entry name" value="PDZ_sf"/>
</dbReference>
<feature type="site" description="Transition state stabilizer; via amide nitrogen" evidence="9">
    <location>
        <position position="956"/>
    </location>
</feature>
<comment type="function">
    <text evidence="7">Degrades oligopeptides.</text>
</comment>
<dbReference type="Gene3D" id="3.30.750.44">
    <property type="match status" value="1"/>
</dbReference>
<reference evidence="12" key="1">
    <citation type="journal article" date="2014" name="Int. J. Syst. Evol. Microbiol.">
        <title>Complete genome sequence of Corynebacterium casei LMG S-19264T (=DSM 44701T), isolated from a smear-ripened cheese.</title>
        <authorList>
            <consortium name="US DOE Joint Genome Institute (JGI-PGF)"/>
            <person name="Walter F."/>
            <person name="Albersmeier A."/>
            <person name="Kalinowski J."/>
            <person name="Ruckert C."/>
        </authorList>
    </citation>
    <scope>NUCLEOTIDE SEQUENCE</scope>
    <source>
        <strain evidence="12">CGMCC 1.15958</strain>
    </source>
</reference>
<dbReference type="GO" id="GO:0006508">
    <property type="term" value="P:proteolysis"/>
    <property type="evidence" value="ECO:0007669"/>
    <property type="project" value="UniProtKB-UniRule"/>
</dbReference>
<dbReference type="GO" id="GO:0005737">
    <property type="term" value="C:cytoplasm"/>
    <property type="evidence" value="ECO:0007669"/>
    <property type="project" value="UniProtKB-SubCell"/>
</dbReference>
<evidence type="ECO:0000256" key="2">
    <source>
        <dbReference type="ARBA" id="ARBA00008524"/>
    </source>
</evidence>
<keyword evidence="6 7" id="KW-0720">Serine protease</keyword>
<evidence type="ECO:0000256" key="10">
    <source>
        <dbReference type="SAM" id="SignalP"/>
    </source>
</evidence>
<name>A0A916YQ21_9BACT</name>
<keyword evidence="10" id="KW-0732">Signal</keyword>